<keyword evidence="1" id="KW-0812">Transmembrane</keyword>
<evidence type="ECO:0000313" key="3">
    <source>
        <dbReference type="Proteomes" id="UP001084197"/>
    </source>
</evidence>
<feature type="transmembrane region" description="Helical" evidence="1">
    <location>
        <begin position="67"/>
        <end position="86"/>
    </location>
</feature>
<keyword evidence="3" id="KW-1185">Reference proteome</keyword>
<evidence type="ECO:0000313" key="2">
    <source>
        <dbReference type="EMBL" id="MCZ0702864.1"/>
    </source>
</evidence>
<organism evidence="2 3">
    <name type="scientific">Natronobacillus azotifigens</name>
    <dbReference type="NCBI Taxonomy" id="472978"/>
    <lineage>
        <taxon>Bacteria</taxon>
        <taxon>Bacillati</taxon>
        <taxon>Bacillota</taxon>
        <taxon>Bacilli</taxon>
        <taxon>Bacillales</taxon>
        <taxon>Bacillaceae</taxon>
        <taxon>Natronobacillus</taxon>
    </lineage>
</organism>
<dbReference type="RefSeq" id="WP_268779633.1">
    <property type="nucleotide sequence ID" value="NZ_JAPRAT010000009.1"/>
</dbReference>
<dbReference type="EMBL" id="JAPRAT010000009">
    <property type="protein sequence ID" value="MCZ0702864.1"/>
    <property type="molecule type" value="Genomic_DNA"/>
</dbReference>
<proteinExistence type="predicted"/>
<accession>A0A9J6RB17</accession>
<gene>
    <name evidence="2" type="ORF">OWO01_06535</name>
</gene>
<evidence type="ECO:0000256" key="1">
    <source>
        <dbReference type="SAM" id="Phobius"/>
    </source>
</evidence>
<feature type="transmembrane region" description="Helical" evidence="1">
    <location>
        <begin position="9"/>
        <end position="28"/>
    </location>
</feature>
<protein>
    <submittedName>
        <fullName evidence="2">YrdB family protein</fullName>
    </submittedName>
</protein>
<name>A0A9J6RB17_9BACI</name>
<feature type="transmembrane region" description="Helical" evidence="1">
    <location>
        <begin position="34"/>
        <end position="55"/>
    </location>
</feature>
<dbReference type="Pfam" id="PF10823">
    <property type="entry name" value="DUF2568"/>
    <property type="match status" value="1"/>
</dbReference>
<dbReference type="AlphaFoldDB" id="A0A9J6RB17"/>
<comment type="caution">
    <text evidence="2">The sequence shown here is derived from an EMBL/GenBank/DDBJ whole genome shotgun (WGS) entry which is preliminary data.</text>
</comment>
<keyword evidence="1" id="KW-1133">Transmembrane helix</keyword>
<reference evidence="2" key="1">
    <citation type="submission" date="2022-11" db="EMBL/GenBank/DDBJ databases">
        <title>WGS of Natronobacillus azotifigens 24KS-1, an anaerobic diazotrophic haloalkaliphile from soda-rich habitats.</title>
        <authorList>
            <person name="Sorokin D.Y."/>
            <person name="Merkel A.Y."/>
        </authorList>
    </citation>
    <scope>NUCLEOTIDE SEQUENCE</scope>
    <source>
        <strain evidence="2">24KS-1</strain>
    </source>
</reference>
<sequence>MIILQYANIILRFLLEICGLIALGYWGFRVGNGYTMKILFGFGIPTFIAMVWGFFGSPNAKIHLSTISHILLETVIFGLPALALYASGHRRLTWYFVTCVIINRLLLLLWKQ</sequence>
<keyword evidence="1" id="KW-0472">Membrane</keyword>
<feature type="transmembrane region" description="Helical" evidence="1">
    <location>
        <begin position="92"/>
        <end position="110"/>
    </location>
</feature>
<dbReference type="Proteomes" id="UP001084197">
    <property type="component" value="Unassembled WGS sequence"/>
</dbReference>
<dbReference type="InterPro" id="IPR021214">
    <property type="entry name" value="DUF2568"/>
</dbReference>